<dbReference type="HOGENOM" id="CLU_1236071_0_0_1"/>
<dbReference type="GeneID" id="9798908"/>
<reference evidence="2 4" key="2">
    <citation type="submission" date="2019-12" db="EMBL/GenBank/DDBJ databases">
        <title>Chromosome-level assembly of the Caenorhabditis remanei genome.</title>
        <authorList>
            <person name="Teterina A.A."/>
            <person name="Willis J.H."/>
            <person name="Phillips P.C."/>
        </authorList>
    </citation>
    <scope>NUCLEOTIDE SEQUENCE [LARGE SCALE GENOMIC DNA]</scope>
    <source>
        <strain evidence="2 4">PX506</strain>
        <tissue evidence="2">Whole organism</tissue>
    </source>
</reference>
<dbReference type="AlphaFoldDB" id="E3MRR8"/>
<evidence type="ECO:0000313" key="2">
    <source>
        <dbReference type="EMBL" id="KAF1748552.1"/>
    </source>
</evidence>
<accession>E3MRR8</accession>
<dbReference type="EMBL" id="WUAV01000006">
    <property type="protein sequence ID" value="KAF1748552.1"/>
    <property type="molecule type" value="Genomic_DNA"/>
</dbReference>
<dbReference type="RefSeq" id="XP_003101144.1">
    <property type="nucleotide sequence ID" value="XM_003101096.1"/>
</dbReference>
<dbReference type="EMBL" id="DS268470">
    <property type="protein sequence ID" value="EFP08025.1"/>
    <property type="molecule type" value="Genomic_DNA"/>
</dbReference>
<evidence type="ECO:0000313" key="3">
    <source>
        <dbReference type="Proteomes" id="UP000008281"/>
    </source>
</evidence>
<gene>
    <name evidence="1" type="ORF">CRE_14795</name>
    <name evidence="2" type="ORF">GCK72_025019</name>
</gene>
<proteinExistence type="predicted"/>
<evidence type="ECO:0000313" key="1">
    <source>
        <dbReference type="EMBL" id="EFP08025.1"/>
    </source>
</evidence>
<protein>
    <submittedName>
        <fullName evidence="1">Uncharacterized protein</fullName>
    </submittedName>
</protein>
<dbReference type="CTD" id="9798908"/>
<dbReference type="Proteomes" id="UP000483820">
    <property type="component" value="Chromosome X"/>
</dbReference>
<evidence type="ECO:0000313" key="4">
    <source>
        <dbReference type="Proteomes" id="UP000483820"/>
    </source>
</evidence>
<dbReference type="KEGG" id="crq:GCK72_025019"/>
<organism evidence="3">
    <name type="scientific">Caenorhabditis remanei</name>
    <name type="common">Caenorhabditis vulgaris</name>
    <dbReference type="NCBI Taxonomy" id="31234"/>
    <lineage>
        <taxon>Eukaryota</taxon>
        <taxon>Metazoa</taxon>
        <taxon>Ecdysozoa</taxon>
        <taxon>Nematoda</taxon>
        <taxon>Chromadorea</taxon>
        <taxon>Rhabditida</taxon>
        <taxon>Rhabditina</taxon>
        <taxon>Rhabditomorpha</taxon>
        <taxon>Rhabditoidea</taxon>
        <taxon>Rhabditidae</taxon>
        <taxon>Peloderinae</taxon>
        <taxon>Caenorhabditis</taxon>
    </lineage>
</organism>
<name>E3MRR8_CAERE</name>
<sequence>MPYMHRRNSAPENILPEAKTKTKGSTPKIPMLASSHEILNCWLAERGIVPRDRAKVKLPERCPYETMPTHESLDQLNKAFTVAIGSNTQEQPATIEQAVPTTLPYQRRSSLPQPLPMMDNRSFSTLAQDLILVFDQREQLRRPQSNSLPSPQPLPMIYSRSPSPHPSGFVNHLAPLAISRIDNVLRMERTHKVFPRRLNILAAMGMSYDSGLDNKLSDDDRARD</sequence>
<dbReference type="Proteomes" id="UP000008281">
    <property type="component" value="Unassembled WGS sequence"/>
</dbReference>
<keyword evidence="3" id="KW-1185">Reference proteome</keyword>
<reference evidence="1" key="1">
    <citation type="submission" date="2007-07" db="EMBL/GenBank/DDBJ databases">
        <title>PCAP assembly of the Caenorhabditis remanei genome.</title>
        <authorList>
            <consortium name="The Caenorhabditis remanei Sequencing Consortium"/>
            <person name="Wilson R.K."/>
        </authorList>
    </citation>
    <scope>NUCLEOTIDE SEQUENCE [LARGE SCALE GENOMIC DNA]</scope>
    <source>
        <strain evidence="1">PB4641</strain>
    </source>
</reference>